<dbReference type="InterPro" id="IPR017583">
    <property type="entry name" value="Tagatose/fructose_Pkinase"/>
</dbReference>
<keyword evidence="2" id="KW-0808">Transferase</keyword>
<dbReference type="PANTHER" id="PTHR46566">
    <property type="entry name" value="1-PHOSPHOFRUCTOKINASE-RELATED"/>
    <property type="match status" value="1"/>
</dbReference>
<dbReference type="InterPro" id="IPR054902">
    <property type="entry name" value="pfkB_Halo"/>
</dbReference>
<dbReference type="RefSeq" id="WP_248655603.1">
    <property type="nucleotide sequence ID" value="NZ_CP096658.1"/>
</dbReference>
<keyword evidence="5" id="KW-0067">ATP-binding</keyword>
<dbReference type="KEGG" id="haxz:M0R88_03615"/>
<keyword evidence="8" id="KW-1185">Reference proteome</keyword>
<dbReference type="GO" id="GO:0005524">
    <property type="term" value="F:ATP binding"/>
    <property type="evidence" value="ECO:0007669"/>
    <property type="project" value="UniProtKB-KW"/>
</dbReference>
<dbReference type="InterPro" id="IPR002173">
    <property type="entry name" value="Carboh/pur_kinase_PfkB_CS"/>
</dbReference>
<evidence type="ECO:0000259" key="6">
    <source>
        <dbReference type="Pfam" id="PF00294"/>
    </source>
</evidence>
<reference evidence="7" key="1">
    <citation type="submission" date="2022-04" db="EMBL/GenBank/DDBJ databases">
        <title>Diverse halophilic archaea isolated from saline environments.</title>
        <authorList>
            <person name="Cui H.-L."/>
        </authorList>
    </citation>
    <scope>NUCLEOTIDE SEQUENCE</scope>
    <source>
        <strain evidence="7">XZYJT40</strain>
    </source>
</reference>
<dbReference type="AlphaFoldDB" id="A0A8U0IKB4"/>
<dbReference type="InterPro" id="IPR011611">
    <property type="entry name" value="PfkB_dom"/>
</dbReference>
<dbReference type="PIRSF" id="PIRSF000535">
    <property type="entry name" value="1PFK/6PFK/LacC"/>
    <property type="match status" value="1"/>
</dbReference>
<dbReference type="NCBIfam" id="NF041320">
    <property type="entry name" value="pfkB_Halo"/>
    <property type="match status" value="1"/>
</dbReference>
<dbReference type="NCBIfam" id="TIGR03168">
    <property type="entry name" value="1-PFK"/>
    <property type="match status" value="1"/>
</dbReference>
<feature type="domain" description="Carbohydrate kinase PfkB" evidence="6">
    <location>
        <begin position="6"/>
        <end position="285"/>
    </location>
</feature>
<evidence type="ECO:0000313" key="7">
    <source>
        <dbReference type="EMBL" id="UPW01198.1"/>
    </source>
</evidence>
<dbReference type="GO" id="GO:0005829">
    <property type="term" value="C:cytosol"/>
    <property type="evidence" value="ECO:0007669"/>
    <property type="project" value="TreeGrafter"/>
</dbReference>
<gene>
    <name evidence="7" type="ORF">M0R88_03615</name>
</gene>
<dbReference type="InterPro" id="IPR029056">
    <property type="entry name" value="Ribokinase-like"/>
</dbReference>
<dbReference type="Pfam" id="PF00294">
    <property type="entry name" value="PfkB"/>
    <property type="match status" value="1"/>
</dbReference>
<organism evidence="7 8">
    <name type="scientific">Halorussus gelatinilyticus</name>
    <dbReference type="NCBI Taxonomy" id="2937524"/>
    <lineage>
        <taxon>Archaea</taxon>
        <taxon>Methanobacteriati</taxon>
        <taxon>Methanobacteriota</taxon>
        <taxon>Stenosarchaea group</taxon>
        <taxon>Halobacteria</taxon>
        <taxon>Halobacteriales</taxon>
        <taxon>Haladaptataceae</taxon>
        <taxon>Halorussus</taxon>
    </lineage>
</organism>
<evidence type="ECO:0000256" key="3">
    <source>
        <dbReference type="ARBA" id="ARBA00022741"/>
    </source>
</evidence>
<evidence type="ECO:0000256" key="4">
    <source>
        <dbReference type="ARBA" id="ARBA00022777"/>
    </source>
</evidence>
<dbReference type="Proteomes" id="UP000830434">
    <property type="component" value="Chromosome"/>
</dbReference>
<dbReference type="SUPFAM" id="SSF53613">
    <property type="entry name" value="Ribokinase-like"/>
    <property type="match status" value="1"/>
</dbReference>
<dbReference type="GO" id="GO:0008443">
    <property type="term" value="F:phosphofructokinase activity"/>
    <property type="evidence" value="ECO:0007669"/>
    <property type="project" value="TreeGrafter"/>
</dbReference>
<sequence length="302" mass="31889">MILTVTLNPAVDHTIKLDGPLEADAVNRTTLDQYDAGGKGINVSKYLEALDAETVTSGLVGGLFGDFVERQLSRTKVPHDFVEMSGCTRLNTTILSEDGEYKINQSGHPVKRRSERAIIEKIADYDPETVVVAGSLPPGLGPATIDRIADAGDWDTAVDVEGGLLDRLEVPYAWCKPNRAELATATGMPTGTVEECRAAARELQSRGFRRVVASLGPDGAILVTDDDGFYVEPPETDVVDTAGAGDALLAGVLKASADGLPLGETLRYGVEVAGRVVEVPGTTVPSLSAVAEEASSNRLRSL</sequence>
<evidence type="ECO:0000256" key="5">
    <source>
        <dbReference type="ARBA" id="ARBA00022840"/>
    </source>
</evidence>
<dbReference type="Gene3D" id="3.40.1190.20">
    <property type="match status" value="1"/>
</dbReference>
<evidence type="ECO:0000256" key="1">
    <source>
        <dbReference type="ARBA" id="ARBA00010688"/>
    </source>
</evidence>
<dbReference type="PROSITE" id="PS00584">
    <property type="entry name" value="PFKB_KINASES_2"/>
    <property type="match status" value="1"/>
</dbReference>
<comment type="similarity">
    <text evidence="1">Belongs to the carbohydrate kinase PfkB family.</text>
</comment>
<dbReference type="EMBL" id="CP096658">
    <property type="protein sequence ID" value="UPW01198.1"/>
    <property type="molecule type" value="Genomic_DNA"/>
</dbReference>
<evidence type="ECO:0000313" key="8">
    <source>
        <dbReference type="Proteomes" id="UP000830434"/>
    </source>
</evidence>
<proteinExistence type="inferred from homology"/>
<name>A0A8U0IKB4_9EURY</name>
<keyword evidence="4" id="KW-0418">Kinase</keyword>
<dbReference type="CDD" id="cd01164">
    <property type="entry name" value="FruK_PfkB_like"/>
    <property type="match status" value="1"/>
</dbReference>
<dbReference type="PANTHER" id="PTHR46566:SF2">
    <property type="entry name" value="ATP-DEPENDENT 6-PHOSPHOFRUCTOKINASE ISOZYME 2"/>
    <property type="match status" value="1"/>
</dbReference>
<keyword evidence="3" id="KW-0547">Nucleotide-binding</keyword>
<protein>
    <submittedName>
        <fullName evidence="7">1-phosphofructokinase family hexose kinase</fullName>
    </submittedName>
</protein>
<evidence type="ECO:0000256" key="2">
    <source>
        <dbReference type="ARBA" id="ARBA00022679"/>
    </source>
</evidence>
<dbReference type="GeneID" id="72188912"/>
<accession>A0A8U0IKB4</accession>